<evidence type="ECO:0008006" key="4">
    <source>
        <dbReference type="Google" id="ProtNLM"/>
    </source>
</evidence>
<name>A0ABQ2YNF5_9GAMM</name>
<gene>
    <name evidence="2" type="ORF">GCM10007160_13610</name>
</gene>
<dbReference type="Proteomes" id="UP000653056">
    <property type="component" value="Unassembled WGS sequence"/>
</dbReference>
<dbReference type="InterPro" id="IPR035437">
    <property type="entry name" value="SNase_OB-fold_sf"/>
</dbReference>
<dbReference type="SUPFAM" id="SSF50199">
    <property type="entry name" value="Staphylococcal nuclease"/>
    <property type="match status" value="1"/>
</dbReference>
<accession>A0ABQ2YNF5</accession>
<feature type="signal peptide" evidence="1">
    <location>
        <begin position="1"/>
        <end position="21"/>
    </location>
</feature>
<keyword evidence="3" id="KW-1185">Reference proteome</keyword>
<evidence type="ECO:0000313" key="3">
    <source>
        <dbReference type="Proteomes" id="UP000653056"/>
    </source>
</evidence>
<protein>
    <recommendedName>
        <fullName evidence="4">Nuclease</fullName>
    </recommendedName>
</protein>
<evidence type="ECO:0000256" key="1">
    <source>
        <dbReference type="SAM" id="SignalP"/>
    </source>
</evidence>
<dbReference type="EMBL" id="BMXS01000004">
    <property type="protein sequence ID" value="GGX87484.1"/>
    <property type="molecule type" value="Genomic_DNA"/>
</dbReference>
<dbReference type="RefSeq" id="WP_189467483.1">
    <property type="nucleotide sequence ID" value="NZ_BMXS01000004.1"/>
</dbReference>
<evidence type="ECO:0000313" key="2">
    <source>
        <dbReference type="EMBL" id="GGX87484.1"/>
    </source>
</evidence>
<organism evidence="2 3">
    <name type="scientific">Litchfieldella qijiaojingensis</name>
    <dbReference type="NCBI Taxonomy" id="980347"/>
    <lineage>
        <taxon>Bacteria</taxon>
        <taxon>Pseudomonadati</taxon>
        <taxon>Pseudomonadota</taxon>
        <taxon>Gammaproteobacteria</taxon>
        <taxon>Oceanospirillales</taxon>
        <taxon>Halomonadaceae</taxon>
        <taxon>Litchfieldella</taxon>
    </lineage>
</organism>
<keyword evidence="1" id="KW-0732">Signal</keyword>
<dbReference type="Gene3D" id="2.40.50.90">
    <property type="match status" value="1"/>
</dbReference>
<sequence>MMPHAFLVFHLTLLLSAPAMAQPYGPIFVNEITGVYDGDTFYVNIVEWPPIIGNNMPVRIQGINTPELRSRCDTDAAKEAERERARKAKAFVEEQLREADTIVLHNIERGSFFRLIADVKLDGRDLGDLLIAAGHAQPYEPGAGGQAWCQP</sequence>
<reference evidence="3" key="1">
    <citation type="journal article" date="2019" name="Int. J. Syst. Evol. Microbiol.">
        <title>The Global Catalogue of Microorganisms (GCM) 10K type strain sequencing project: providing services to taxonomists for standard genome sequencing and annotation.</title>
        <authorList>
            <consortium name="The Broad Institute Genomics Platform"/>
            <consortium name="The Broad Institute Genome Sequencing Center for Infectious Disease"/>
            <person name="Wu L."/>
            <person name="Ma J."/>
        </authorList>
    </citation>
    <scope>NUCLEOTIDE SEQUENCE [LARGE SCALE GENOMIC DNA]</scope>
    <source>
        <strain evidence="3">KCTC 22228</strain>
    </source>
</reference>
<comment type="caution">
    <text evidence="2">The sequence shown here is derived from an EMBL/GenBank/DDBJ whole genome shotgun (WGS) entry which is preliminary data.</text>
</comment>
<proteinExistence type="predicted"/>
<feature type="chain" id="PRO_5046578173" description="Nuclease" evidence="1">
    <location>
        <begin position="22"/>
        <end position="151"/>
    </location>
</feature>